<evidence type="ECO:0000313" key="1">
    <source>
        <dbReference type="EMBL" id="NYG54117.1"/>
    </source>
</evidence>
<organism evidence="1 2">
    <name type="scientific">Nocardioides perillae</name>
    <dbReference type="NCBI Taxonomy" id="1119534"/>
    <lineage>
        <taxon>Bacteria</taxon>
        <taxon>Bacillati</taxon>
        <taxon>Actinomycetota</taxon>
        <taxon>Actinomycetes</taxon>
        <taxon>Propionibacteriales</taxon>
        <taxon>Nocardioidaceae</taxon>
        <taxon>Nocardioides</taxon>
    </lineage>
</organism>
<evidence type="ECO:0000313" key="2">
    <source>
        <dbReference type="Proteomes" id="UP000544110"/>
    </source>
</evidence>
<sequence length="120" mass="13226">MPGRTFLALTRHRQPDGAQPFLANQTIHWSQGLMLGALRGLWSEVGMRGPVWTGVHTVVRLALDQTLENTSRVGAPPASWPRQELTVDLLHKGVYSAVTGFLCDRVVREQPRPLPGAVSH</sequence>
<proteinExistence type="predicted"/>
<dbReference type="EMBL" id="JACCAC010000001">
    <property type="protein sequence ID" value="NYG54117.1"/>
    <property type="molecule type" value="Genomic_DNA"/>
</dbReference>
<dbReference type="AlphaFoldDB" id="A0A7Y9UKM4"/>
<dbReference type="Proteomes" id="UP000544110">
    <property type="component" value="Unassembled WGS sequence"/>
</dbReference>
<keyword evidence="2" id="KW-1185">Reference proteome</keyword>
<protein>
    <submittedName>
        <fullName evidence="1">Uncharacterized protein</fullName>
    </submittedName>
</protein>
<reference evidence="1 2" key="1">
    <citation type="submission" date="2020-07" db="EMBL/GenBank/DDBJ databases">
        <title>Sequencing the genomes of 1000 actinobacteria strains.</title>
        <authorList>
            <person name="Klenk H.-P."/>
        </authorList>
    </citation>
    <scope>NUCLEOTIDE SEQUENCE [LARGE SCALE GENOMIC DNA]</scope>
    <source>
        <strain evidence="1 2">DSM 24552</strain>
    </source>
</reference>
<comment type="caution">
    <text evidence="1">The sequence shown here is derived from an EMBL/GenBank/DDBJ whole genome shotgun (WGS) entry which is preliminary data.</text>
</comment>
<accession>A0A7Y9UKM4</accession>
<dbReference type="RefSeq" id="WP_218848674.1">
    <property type="nucleotide sequence ID" value="NZ_JACCAC010000001.1"/>
</dbReference>
<gene>
    <name evidence="1" type="ORF">BJ989_000421</name>
</gene>
<name>A0A7Y9UKM4_9ACTN</name>